<evidence type="ECO:0000313" key="2">
    <source>
        <dbReference type="EMBL" id="CAE7311297.1"/>
    </source>
</evidence>
<dbReference type="EMBL" id="CAJNIZ010011104">
    <property type="protein sequence ID" value="CAE7311297.1"/>
    <property type="molecule type" value="Genomic_DNA"/>
</dbReference>
<dbReference type="OrthoDB" id="410389at2759"/>
<protein>
    <submittedName>
        <fullName evidence="2">HMA5 protein</fullName>
    </submittedName>
</protein>
<evidence type="ECO:0000256" key="1">
    <source>
        <dbReference type="SAM" id="MobiDB-lite"/>
    </source>
</evidence>
<keyword evidence="3" id="KW-1185">Reference proteome</keyword>
<accession>A0A812NKE7</accession>
<feature type="region of interest" description="Disordered" evidence="1">
    <location>
        <begin position="224"/>
        <end position="248"/>
    </location>
</feature>
<sequence>VGKTPFLIVLSLALGRYHIQRLNLDGVTPAWRRAKGIDNFRRKTGQIHEGLILDDPSMDRLDAADVKSWLTAEEDQNCSTRYTDVKLARNGLRALSANDLDEEDELPHDRRRTSITPTEFFALVKKFFTSYKEVDVLAILKRCVALIFGKHALYLRLPSQDHNALVHCIHEDDLHVDLFTERDKSYYAKYKARHLRHFYLLRETLDKKDFATTPRTMATTLMPHRVEHPSRATPEEDPDEEAARGMHE</sequence>
<evidence type="ECO:0000313" key="3">
    <source>
        <dbReference type="Proteomes" id="UP000649617"/>
    </source>
</evidence>
<organism evidence="2 3">
    <name type="scientific">Symbiodinium pilosum</name>
    <name type="common">Dinoflagellate</name>
    <dbReference type="NCBI Taxonomy" id="2952"/>
    <lineage>
        <taxon>Eukaryota</taxon>
        <taxon>Sar</taxon>
        <taxon>Alveolata</taxon>
        <taxon>Dinophyceae</taxon>
        <taxon>Suessiales</taxon>
        <taxon>Symbiodiniaceae</taxon>
        <taxon>Symbiodinium</taxon>
    </lineage>
</organism>
<comment type="caution">
    <text evidence="2">The sequence shown here is derived from an EMBL/GenBank/DDBJ whole genome shotgun (WGS) entry which is preliminary data.</text>
</comment>
<dbReference type="Proteomes" id="UP000649617">
    <property type="component" value="Unassembled WGS sequence"/>
</dbReference>
<feature type="compositionally biased region" description="Basic and acidic residues" evidence="1">
    <location>
        <begin position="224"/>
        <end position="234"/>
    </location>
</feature>
<reference evidence="2" key="1">
    <citation type="submission" date="2021-02" db="EMBL/GenBank/DDBJ databases">
        <authorList>
            <person name="Dougan E. K."/>
            <person name="Rhodes N."/>
            <person name="Thang M."/>
            <person name="Chan C."/>
        </authorList>
    </citation>
    <scope>NUCLEOTIDE SEQUENCE</scope>
</reference>
<feature type="non-terminal residue" evidence="2">
    <location>
        <position position="1"/>
    </location>
</feature>
<dbReference type="AlphaFoldDB" id="A0A812NKE7"/>
<gene>
    <name evidence="2" type="primary">HMA5</name>
    <name evidence="2" type="ORF">SPIL2461_LOCUS7046</name>
</gene>
<name>A0A812NKE7_SYMPI</name>
<proteinExistence type="predicted"/>